<dbReference type="GeneID" id="119731504"/>
<dbReference type="EnsemblMetazoa" id="XM_038204677.1">
    <property type="protein sequence ID" value="XP_038060605.1"/>
    <property type="gene ID" value="LOC119731504"/>
</dbReference>
<reference evidence="2" key="1">
    <citation type="submission" date="2022-11" db="UniProtKB">
        <authorList>
            <consortium name="EnsemblMetazoa"/>
        </authorList>
    </citation>
    <scope>IDENTIFICATION</scope>
</reference>
<proteinExistence type="predicted"/>
<dbReference type="InterPro" id="IPR012444">
    <property type="entry name" value="DUF1647"/>
</dbReference>
<dbReference type="RefSeq" id="XP_038060605.1">
    <property type="nucleotide sequence ID" value="XM_038204677.1"/>
</dbReference>
<dbReference type="AlphaFoldDB" id="A0A914AB63"/>
<dbReference type="EnsemblMetazoa" id="XM_038204676.1">
    <property type="protein sequence ID" value="XP_038060604.1"/>
    <property type="gene ID" value="LOC119731504"/>
</dbReference>
<dbReference type="Proteomes" id="UP000887568">
    <property type="component" value="Unplaced"/>
</dbReference>
<sequence>MMFTNKARMTTVLVICVLTMVFYIGVHQGRVSEYVKIALGYLDDDVNPPDVMTRNGTLFERQPVQQIVTGIAKIDAEEETVHERSDVVGVGGTMIDLETAEPKELMNRMVIVTAISQNHLKESKGMIGSVQEFLPHTRIIMYDLGLTPRGIKQVRRLCNVELRTFDFSMYPSHVRNLLKFAWKPLIIQGALNEFGIVFWCDASARFKRNPLVLFTLLKEQHGFMRRVVQYKPDYMLIRTHPKMFEALGIDRENFKKDGDYAMCIEANRLLFVNSALVRRNIIEPWVDCALRPACIAPNGSVIRQFMAGPKLYTHRFDQAALALIIYKNLRGVFKEQNDRSELFQDVVKVARSSEGYEKAKVCNQSLTVSDWLPIFPNDW</sequence>
<evidence type="ECO:0000313" key="2">
    <source>
        <dbReference type="EnsemblMetazoa" id="XP_038060604.1"/>
    </source>
</evidence>
<accession>A0A914AB63</accession>
<keyword evidence="1" id="KW-0812">Transmembrane</keyword>
<dbReference type="Pfam" id="PF07801">
    <property type="entry name" value="DUF1647"/>
    <property type="match status" value="1"/>
</dbReference>
<keyword evidence="3" id="KW-1185">Reference proteome</keyword>
<evidence type="ECO:0000256" key="1">
    <source>
        <dbReference type="SAM" id="Phobius"/>
    </source>
</evidence>
<dbReference type="PANTHER" id="PTHR31389">
    <property type="entry name" value="LD39211P"/>
    <property type="match status" value="1"/>
</dbReference>
<evidence type="ECO:0000313" key="3">
    <source>
        <dbReference type="Proteomes" id="UP000887568"/>
    </source>
</evidence>
<organism evidence="2 3">
    <name type="scientific">Patiria miniata</name>
    <name type="common">Bat star</name>
    <name type="synonym">Asterina miniata</name>
    <dbReference type="NCBI Taxonomy" id="46514"/>
    <lineage>
        <taxon>Eukaryota</taxon>
        <taxon>Metazoa</taxon>
        <taxon>Echinodermata</taxon>
        <taxon>Eleutherozoa</taxon>
        <taxon>Asterozoa</taxon>
        <taxon>Asteroidea</taxon>
        <taxon>Valvatacea</taxon>
        <taxon>Valvatida</taxon>
        <taxon>Asterinidae</taxon>
        <taxon>Patiria</taxon>
    </lineage>
</organism>
<dbReference type="PANTHER" id="PTHR31389:SF4">
    <property type="entry name" value="LD39211P"/>
    <property type="match status" value="1"/>
</dbReference>
<dbReference type="RefSeq" id="XP_038060604.1">
    <property type="nucleotide sequence ID" value="XM_038204676.1"/>
</dbReference>
<dbReference type="OrthoDB" id="5954868at2759"/>
<keyword evidence="1" id="KW-1133">Transmembrane helix</keyword>
<name>A0A914AB63_PATMI</name>
<feature type="transmembrane region" description="Helical" evidence="1">
    <location>
        <begin position="7"/>
        <end position="26"/>
    </location>
</feature>
<keyword evidence="1" id="KW-0472">Membrane</keyword>
<protein>
    <submittedName>
        <fullName evidence="2">Uncharacterized protein</fullName>
    </submittedName>
</protein>